<evidence type="ECO:0000256" key="12">
    <source>
        <dbReference type="ARBA" id="ARBA00022958"/>
    </source>
</evidence>
<dbReference type="GO" id="GO:0004594">
    <property type="term" value="F:pantothenate kinase activity"/>
    <property type="evidence" value="ECO:0007669"/>
    <property type="project" value="UniProtKB-UniRule"/>
</dbReference>
<sequence length="244" mass="26771">MIIFVDVGNSRIKICQLSDNQQMRLSSFQSQSVSESEALRFISLHHPDKVLVSAVSNEEFCHSLQLLCERERIGFKRLMTAKCEHDVQVGYSQPTQLGIDRWMAIIGASQLSPGENLLVIDAGTATTLDLVSADKKHLGGWITPGVAMMISSLYSNTTQVDGVFSIPDNLGFADNTSDNVNHGCWAMTVAAIEFAQKQAARSNIEIDTILITGGNGKALMPYLDKNASYHQNLIFVGMSQFIDN</sequence>
<evidence type="ECO:0000256" key="11">
    <source>
        <dbReference type="ARBA" id="ARBA00022840"/>
    </source>
</evidence>
<gene>
    <name evidence="16" type="primary">coaX</name>
    <name evidence="17" type="ORF">FE810_11525</name>
</gene>
<evidence type="ECO:0000256" key="15">
    <source>
        <dbReference type="ARBA" id="ARBA00040883"/>
    </source>
</evidence>
<dbReference type="Pfam" id="PF03309">
    <property type="entry name" value="Pan_kinase"/>
    <property type="match status" value="1"/>
</dbReference>
<evidence type="ECO:0000256" key="5">
    <source>
        <dbReference type="ARBA" id="ARBA00011738"/>
    </source>
</evidence>
<keyword evidence="13 16" id="KW-0173">Coenzyme A biosynthesis</keyword>
<dbReference type="Proteomes" id="UP000307790">
    <property type="component" value="Unassembled WGS sequence"/>
</dbReference>
<evidence type="ECO:0000256" key="10">
    <source>
        <dbReference type="ARBA" id="ARBA00022777"/>
    </source>
</evidence>
<evidence type="ECO:0000256" key="6">
    <source>
        <dbReference type="ARBA" id="ARBA00012102"/>
    </source>
</evidence>
<keyword evidence="9 16" id="KW-0547">Nucleotide-binding</keyword>
<feature type="binding site" evidence="16">
    <location>
        <position position="91"/>
    </location>
    <ligand>
        <name>substrate</name>
    </ligand>
</feature>
<dbReference type="GO" id="GO:0005524">
    <property type="term" value="F:ATP binding"/>
    <property type="evidence" value="ECO:0007669"/>
    <property type="project" value="UniProtKB-UniRule"/>
</dbReference>
<evidence type="ECO:0000256" key="3">
    <source>
        <dbReference type="ARBA" id="ARBA00004496"/>
    </source>
</evidence>
<keyword evidence="16" id="KW-0479">Metal-binding</keyword>
<comment type="cofactor">
    <cofactor evidence="2">
        <name>K(+)</name>
        <dbReference type="ChEBI" id="CHEBI:29103"/>
    </cofactor>
</comment>
<keyword evidence="8 16" id="KW-0808">Transferase</keyword>
<keyword evidence="11 16" id="KW-0067">ATP-binding</keyword>
<feature type="binding site" evidence="16">
    <location>
        <begin position="6"/>
        <end position="13"/>
    </location>
    <ligand>
        <name>ATP</name>
        <dbReference type="ChEBI" id="CHEBI:30616"/>
    </ligand>
</feature>
<evidence type="ECO:0000313" key="17">
    <source>
        <dbReference type="EMBL" id="TLU64705.1"/>
    </source>
</evidence>
<evidence type="ECO:0000313" key="18">
    <source>
        <dbReference type="Proteomes" id="UP000307790"/>
    </source>
</evidence>
<comment type="subcellular location">
    <subcellularLocation>
        <location evidence="3 16">Cytoplasm</location>
    </subcellularLocation>
</comment>
<comment type="catalytic activity">
    <reaction evidence="1 16">
        <text>(R)-pantothenate + ATP = (R)-4'-phosphopantothenate + ADP + H(+)</text>
        <dbReference type="Rhea" id="RHEA:16373"/>
        <dbReference type="ChEBI" id="CHEBI:10986"/>
        <dbReference type="ChEBI" id="CHEBI:15378"/>
        <dbReference type="ChEBI" id="CHEBI:29032"/>
        <dbReference type="ChEBI" id="CHEBI:30616"/>
        <dbReference type="ChEBI" id="CHEBI:456216"/>
        <dbReference type="EC" id="2.7.1.33"/>
    </reaction>
</comment>
<organism evidence="17 18">
    <name type="scientific">Thalassotalea litorea</name>
    <dbReference type="NCBI Taxonomy" id="2020715"/>
    <lineage>
        <taxon>Bacteria</taxon>
        <taxon>Pseudomonadati</taxon>
        <taxon>Pseudomonadota</taxon>
        <taxon>Gammaproteobacteria</taxon>
        <taxon>Alteromonadales</taxon>
        <taxon>Colwelliaceae</taxon>
        <taxon>Thalassotalea</taxon>
    </lineage>
</organism>
<dbReference type="InterPro" id="IPR043129">
    <property type="entry name" value="ATPase_NBD"/>
</dbReference>
<dbReference type="AlphaFoldDB" id="A0A5R9IGR1"/>
<dbReference type="Gene3D" id="3.30.420.40">
    <property type="match status" value="2"/>
</dbReference>
<evidence type="ECO:0000256" key="16">
    <source>
        <dbReference type="HAMAP-Rule" id="MF_01274"/>
    </source>
</evidence>
<dbReference type="InterPro" id="IPR004619">
    <property type="entry name" value="Type_III_PanK"/>
</dbReference>
<comment type="function">
    <text evidence="16">Catalyzes the phosphorylation of pantothenate (Pan), the first step in CoA biosynthesis.</text>
</comment>
<dbReference type="EMBL" id="VCBC01000010">
    <property type="protein sequence ID" value="TLU64705.1"/>
    <property type="molecule type" value="Genomic_DNA"/>
</dbReference>
<evidence type="ECO:0000256" key="9">
    <source>
        <dbReference type="ARBA" id="ARBA00022741"/>
    </source>
</evidence>
<evidence type="ECO:0000256" key="2">
    <source>
        <dbReference type="ARBA" id="ARBA00001958"/>
    </source>
</evidence>
<keyword evidence="12 16" id="KW-0630">Potassium</keyword>
<dbReference type="UniPathway" id="UPA00241">
    <property type="reaction ID" value="UER00352"/>
</dbReference>
<keyword evidence="10 16" id="KW-0418">Kinase</keyword>
<evidence type="ECO:0000256" key="14">
    <source>
        <dbReference type="ARBA" id="ARBA00038036"/>
    </source>
</evidence>
<accession>A0A5R9IGR1</accession>
<protein>
    <recommendedName>
        <fullName evidence="15 16">Type III pantothenate kinase</fullName>
        <ecNumber evidence="6 16">2.7.1.33</ecNumber>
    </recommendedName>
    <alternativeName>
        <fullName evidence="16">PanK-III</fullName>
    </alternativeName>
    <alternativeName>
        <fullName evidence="16">Pantothenic acid kinase</fullName>
    </alternativeName>
</protein>
<feature type="active site" description="Proton acceptor" evidence="16">
    <location>
        <position position="100"/>
    </location>
</feature>
<proteinExistence type="inferred from homology"/>
<evidence type="ECO:0000256" key="4">
    <source>
        <dbReference type="ARBA" id="ARBA00005225"/>
    </source>
</evidence>
<comment type="subunit">
    <text evidence="5 16">Homodimer.</text>
</comment>
<dbReference type="PANTHER" id="PTHR34265">
    <property type="entry name" value="TYPE III PANTOTHENATE KINASE"/>
    <property type="match status" value="1"/>
</dbReference>
<comment type="similarity">
    <text evidence="14 16">Belongs to the type III pantothenate kinase family.</text>
</comment>
<evidence type="ECO:0000256" key="13">
    <source>
        <dbReference type="ARBA" id="ARBA00022993"/>
    </source>
</evidence>
<dbReference type="HAMAP" id="MF_01274">
    <property type="entry name" value="Pantothen_kinase_3"/>
    <property type="match status" value="1"/>
</dbReference>
<comment type="cofactor">
    <cofactor evidence="16">
        <name>NH4(+)</name>
        <dbReference type="ChEBI" id="CHEBI:28938"/>
    </cofactor>
    <cofactor evidence="16">
        <name>K(+)</name>
        <dbReference type="ChEBI" id="CHEBI:29103"/>
    </cofactor>
    <text evidence="16">A monovalent cation. Ammonium or potassium.</text>
</comment>
<feature type="binding site" evidence="16">
    <location>
        <position position="176"/>
    </location>
    <ligand>
        <name>substrate</name>
    </ligand>
</feature>
<feature type="binding site" evidence="16">
    <location>
        <position position="121"/>
    </location>
    <ligand>
        <name>K(+)</name>
        <dbReference type="ChEBI" id="CHEBI:29103"/>
    </ligand>
</feature>
<dbReference type="NCBIfam" id="TIGR00671">
    <property type="entry name" value="baf"/>
    <property type="match status" value="1"/>
</dbReference>
<dbReference type="GO" id="GO:0005737">
    <property type="term" value="C:cytoplasm"/>
    <property type="evidence" value="ECO:0007669"/>
    <property type="project" value="UniProtKB-SubCell"/>
</dbReference>
<feature type="binding site" evidence="16">
    <location>
        <begin position="98"/>
        <end position="101"/>
    </location>
    <ligand>
        <name>substrate</name>
    </ligand>
</feature>
<dbReference type="GO" id="GO:0015937">
    <property type="term" value="P:coenzyme A biosynthetic process"/>
    <property type="evidence" value="ECO:0007669"/>
    <property type="project" value="UniProtKB-UniRule"/>
</dbReference>
<dbReference type="SUPFAM" id="SSF53067">
    <property type="entry name" value="Actin-like ATPase domain"/>
    <property type="match status" value="2"/>
</dbReference>
<keyword evidence="7 16" id="KW-0963">Cytoplasm</keyword>
<comment type="caution">
    <text evidence="17">The sequence shown here is derived from an EMBL/GenBank/DDBJ whole genome shotgun (WGS) entry which is preliminary data.</text>
</comment>
<evidence type="ECO:0000256" key="8">
    <source>
        <dbReference type="ARBA" id="ARBA00022679"/>
    </source>
</evidence>
<evidence type="ECO:0000256" key="7">
    <source>
        <dbReference type="ARBA" id="ARBA00022490"/>
    </source>
</evidence>
<dbReference type="OrthoDB" id="9781305at2"/>
<dbReference type="EC" id="2.7.1.33" evidence="6 16"/>
<dbReference type="CDD" id="cd24015">
    <property type="entry name" value="ASKHA_NBD_PanK-III"/>
    <property type="match status" value="1"/>
</dbReference>
<evidence type="ECO:0000256" key="1">
    <source>
        <dbReference type="ARBA" id="ARBA00001206"/>
    </source>
</evidence>
<feature type="binding site" evidence="16">
    <location>
        <position position="124"/>
    </location>
    <ligand>
        <name>ATP</name>
        <dbReference type="ChEBI" id="CHEBI:30616"/>
    </ligand>
</feature>
<comment type="pathway">
    <text evidence="4 16">Cofactor biosynthesis; coenzyme A biosynthesis; CoA from (R)-pantothenate: step 1/5.</text>
</comment>
<name>A0A5R9IGR1_9GAMM</name>
<keyword evidence="18" id="KW-1185">Reference proteome</keyword>
<dbReference type="PANTHER" id="PTHR34265:SF1">
    <property type="entry name" value="TYPE III PANTOTHENATE KINASE"/>
    <property type="match status" value="1"/>
</dbReference>
<dbReference type="RefSeq" id="WP_138320202.1">
    <property type="nucleotide sequence ID" value="NZ_VCBC01000010.1"/>
</dbReference>
<reference evidence="17 18" key="1">
    <citation type="submission" date="2019-05" db="EMBL/GenBank/DDBJ databases">
        <title>Genome sequences of Thalassotalea litorea 1K03283.</title>
        <authorList>
            <person name="Zhang D."/>
        </authorList>
    </citation>
    <scope>NUCLEOTIDE SEQUENCE [LARGE SCALE GENOMIC DNA]</scope>
    <source>
        <strain evidence="17 18">MCCC 1K03283</strain>
    </source>
</reference>
<dbReference type="GO" id="GO:0046872">
    <property type="term" value="F:metal ion binding"/>
    <property type="evidence" value="ECO:0007669"/>
    <property type="project" value="UniProtKB-KW"/>
</dbReference>